<name>A0A9X9LS86_GULGU</name>
<proteinExistence type="predicted"/>
<comment type="caution">
    <text evidence="2">The sequence shown here is derived from an EMBL/GenBank/DDBJ whole genome shotgun (WGS) entry which is preliminary data.</text>
</comment>
<sequence>GTAASVASCARRPEPASEGPGSAEPAGQGRRVGWPGRGTTRGRRRGGLPRRVAARRRKVFCTQPFQRFLPSPAPRRPRHHSLLPFSFLSRWTLGPWRIPRMP</sequence>
<reference evidence="2 3" key="1">
    <citation type="submission" date="2018-10" db="EMBL/GenBank/DDBJ databases">
        <authorList>
            <person name="Ekblom R."/>
            <person name="Jareborg N."/>
        </authorList>
    </citation>
    <scope>NUCLEOTIDE SEQUENCE [LARGE SCALE GENOMIC DNA]</scope>
    <source>
        <tissue evidence="2">Muscle</tissue>
    </source>
</reference>
<dbReference type="Proteomes" id="UP000269945">
    <property type="component" value="Unassembled WGS sequence"/>
</dbReference>
<evidence type="ECO:0000313" key="3">
    <source>
        <dbReference type="Proteomes" id="UP000269945"/>
    </source>
</evidence>
<feature type="region of interest" description="Disordered" evidence="1">
    <location>
        <begin position="1"/>
        <end position="51"/>
    </location>
</feature>
<evidence type="ECO:0000313" key="2">
    <source>
        <dbReference type="EMBL" id="VCW84373.1"/>
    </source>
</evidence>
<feature type="compositionally biased region" description="Basic residues" evidence="1">
    <location>
        <begin position="40"/>
        <end position="51"/>
    </location>
</feature>
<dbReference type="AlphaFoldDB" id="A0A9X9LS86"/>
<evidence type="ECO:0000256" key="1">
    <source>
        <dbReference type="SAM" id="MobiDB-lite"/>
    </source>
</evidence>
<dbReference type="EMBL" id="CYRY02014088">
    <property type="protein sequence ID" value="VCW84373.1"/>
    <property type="molecule type" value="Genomic_DNA"/>
</dbReference>
<protein>
    <submittedName>
        <fullName evidence="2">Uncharacterized protein</fullName>
    </submittedName>
</protein>
<feature type="compositionally biased region" description="Low complexity" evidence="1">
    <location>
        <begin position="29"/>
        <end position="38"/>
    </location>
</feature>
<gene>
    <name evidence="2" type="ORF">BN2614_LOCUS1</name>
</gene>
<feature type="non-terminal residue" evidence="2">
    <location>
        <position position="102"/>
    </location>
</feature>
<keyword evidence="3" id="KW-1185">Reference proteome</keyword>
<organism evidence="2 3">
    <name type="scientific">Gulo gulo</name>
    <name type="common">Wolverine</name>
    <name type="synonym">Gluton</name>
    <dbReference type="NCBI Taxonomy" id="48420"/>
    <lineage>
        <taxon>Eukaryota</taxon>
        <taxon>Metazoa</taxon>
        <taxon>Chordata</taxon>
        <taxon>Craniata</taxon>
        <taxon>Vertebrata</taxon>
        <taxon>Euteleostomi</taxon>
        <taxon>Mammalia</taxon>
        <taxon>Eutheria</taxon>
        <taxon>Laurasiatheria</taxon>
        <taxon>Carnivora</taxon>
        <taxon>Caniformia</taxon>
        <taxon>Musteloidea</taxon>
        <taxon>Mustelidae</taxon>
        <taxon>Guloninae</taxon>
        <taxon>Gulo</taxon>
    </lineage>
</organism>
<feature type="non-terminal residue" evidence="2">
    <location>
        <position position="1"/>
    </location>
</feature>
<accession>A0A9X9LS86</accession>